<reference evidence="3" key="1">
    <citation type="submission" date="2022-05" db="EMBL/GenBank/DDBJ databases">
        <title>An RpoN-dependent PEP-CTERM gene is involved in floc formation of an Aquincola tertiaricarbonis strain.</title>
        <authorList>
            <person name="Qiu D."/>
            <person name="Xia M."/>
        </authorList>
    </citation>
    <scope>NUCLEOTIDE SEQUENCE</scope>
    <source>
        <strain evidence="3">RN12</strain>
    </source>
</reference>
<evidence type="ECO:0000256" key="1">
    <source>
        <dbReference type="SAM" id="SignalP"/>
    </source>
</evidence>
<dbReference type="RefSeq" id="WP_250194682.1">
    <property type="nucleotide sequence ID" value="NZ_CP097635.1"/>
</dbReference>
<keyword evidence="1" id="KW-0732">Signal</keyword>
<dbReference type="Proteomes" id="UP001056201">
    <property type="component" value="Chromosome 1"/>
</dbReference>
<keyword evidence="4" id="KW-1185">Reference proteome</keyword>
<protein>
    <submittedName>
        <fullName evidence="3">PEP-CTERM sorting domain-containing protein</fullName>
    </submittedName>
</protein>
<name>A0ABY4S5F5_AQUTE</name>
<feature type="signal peptide" evidence="1">
    <location>
        <begin position="1"/>
        <end position="21"/>
    </location>
</feature>
<dbReference type="EMBL" id="CP097635">
    <property type="protein sequence ID" value="URI06419.1"/>
    <property type="molecule type" value="Genomic_DNA"/>
</dbReference>
<evidence type="ECO:0000313" key="3">
    <source>
        <dbReference type="EMBL" id="URI06419.1"/>
    </source>
</evidence>
<organism evidence="3 4">
    <name type="scientific">Aquincola tertiaricarbonis</name>
    <dbReference type="NCBI Taxonomy" id="391953"/>
    <lineage>
        <taxon>Bacteria</taxon>
        <taxon>Pseudomonadati</taxon>
        <taxon>Pseudomonadota</taxon>
        <taxon>Betaproteobacteria</taxon>
        <taxon>Burkholderiales</taxon>
        <taxon>Sphaerotilaceae</taxon>
        <taxon>Aquincola</taxon>
    </lineage>
</organism>
<sequence>MKLNMLGAAIALALGSTGALAQVGASFQITSFSHVVSGGTLTWLGGYQDLYVESREAGGLGGNQIDGLTGDRSDASLSTQVAHAGAQVSATTAGLLQGAASATPFFVDGTAQPHVGLANALQLGEFSLSQAGSVTFTVNYTLTANAPAGDPLTTYAFSQLVFDAGNYNDNTTGSFTDKVFTAEGSSGTRSGSFTYTVNLAGAGDVGYYNFTANAYGTAIAAAVPEPGEWALMLAGLGLLGGWRLRQQRRAKGVAA</sequence>
<feature type="domain" description="Ice-binding protein C-terminal" evidence="2">
    <location>
        <begin position="222"/>
        <end position="245"/>
    </location>
</feature>
<dbReference type="NCBIfam" id="TIGR02595">
    <property type="entry name" value="PEP_CTERM"/>
    <property type="match status" value="1"/>
</dbReference>
<feature type="chain" id="PRO_5045543076" evidence="1">
    <location>
        <begin position="22"/>
        <end position="255"/>
    </location>
</feature>
<proteinExistence type="predicted"/>
<gene>
    <name evidence="3" type="ORF">MW290_10910</name>
</gene>
<evidence type="ECO:0000313" key="4">
    <source>
        <dbReference type="Proteomes" id="UP001056201"/>
    </source>
</evidence>
<accession>A0ABY4S5F5</accession>
<dbReference type="Pfam" id="PF07589">
    <property type="entry name" value="PEP-CTERM"/>
    <property type="match status" value="1"/>
</dbReference>
<dbReference type="InterPro" id="IPR013424">
    <property type="entry name" value="Ice-binding_C"/>
</dbReference>
<evidence type="ECO:0000259" key="2">
    <source>
        <dbReference type="Pfam" id="PF07589"/>
    </source>
</evidence>